<comment type="caution">
    <text evidence="1">The sequence shown here is derived from an EMBL/GenBank/DDBJ whole genome shotgun (WGS) entry which is preliminary data.</text>
</comment>
<name>A0ACB8VHC5_9TELE</name>
<evidence type="ECO:0000313" key="2">
    <source>
        <dbReference type="Proteomes" id="UP000831701"/>
    </source>
</evidence>
<proteinExistence type="predicted"/>
<organism evidence="1 2">
    <name type="scientific">Scortum barcoo</name>
    <name type="common">barcoo grunter</name>
    <dbReference type="NCBI Taxonomy" id="214431"/>
    <lineage>
        <taxon>Eukaryota</taxon>
        <taxon>Metazoa</taxon>
        <taxon>Chordata</taxon>
        <taxon>Craniata</taxon>
        <taxon>Vertebrata</taxon>
        <taxon>Euteleostomi</taxon>
        <taxon>Actinopterygii</taxon>
        <taxon>Neopterygii</taxon>
        <taxon>Teleostei</taxon>
        <taxon>Neoteleostei</taxon>
        <taxon>Acanthomorphata</taxon>
        <taxon>Eupercaria</taxon>
        <taxon>Centrarchiformes</taxon>
        <taxon>Terapontoidei</taxon>
        <taxon>Terapontidae</taxon>
        <taxon>Scortum</taxon>
    </lineage>
</organism>
<dbReference type="EMBL" id="CM041552">
    <property type="protein sequence ID" value="KAI3353963.1"/>
    <property type="molecule type" value="Genomic_DNA"/>
</dbReference>
<reference evidence="1" key="1">
    <citation type="submission" date="2022-04" db="EMBL/GenBank/DDBJ databases">
        <title>Jade perch genome.</title>
        <authorList>
            <person name="Chao B."/>
        </authorList>
    </citation>
    <scope>NUCLEOTIDE SEQUENCE</scope>
    <source>
        <strain evidence="1">CB-2022</strain>
    </source>
</reference>
<evidence type="ECO:0000313" key="1">
    <source>
        <dbReference type="EMBL" id="KAI3353963.1"/>
    </source>
</evidence>
<gene>
    <name evidence="1" type="ORF">L3Q82_018449</name>
</gene>
<accession>A0ACB8VHC5</accession>
<sequence length="349" mass="40805">MPPPEMSWLLKDLRGGSERRIRKDPITEARSLLISSARFNPARPGSMSSNLQDQNQDQNRDQKEEVKEEAKEEVKEEKKEEVKEEKKEEKKGSWSHFFYNPTTGEVLGRTASSWGYILNYFLFCPSGLILLFYLVFYGFLAGMFTLTMWVMLQTLDENVPRYQDRVSNPGLVIRPHAAEIFFNRSDTTNYNQYIQQLHDLLQPYNDSLQERNDLCLVGEYTEQDDEPIKKVCQFKRSTLRQCSGLPDTTFGYAEGKPCIIIKMNRRDSPLQMQYFPSEGRLDKMFFPYYGKQAHPGYVQPMVAVQLLLRKEDYNIEQTVECKIEGSDLRNNDDRDRFLGRVTFRVKVSE</sequence>
<keyword evidence="2" id="KW-1185">Reference proteome</keyword>
<dbReference type="Proteomes" id="UP000831701">
    <property type="component" value="Chromosome 22"/>
</dbReference>
<protein>
    <submittedName>
        <fullName evidence="1">Uncharacterized protein</fullName>
    </submittedName>
</protein>